<proteinExistence type="predicted"/>
<dbReference type="EMBL" id="QDEB01107728">
    <property type="protein sequence ID" value="RZB84912.1"/>
    <property type="molecule type" value="Genomic_DNA"/>
</dbReference>
<dbReference type="AlphaFoldDB" id="A0A482VEH0"/>
<evidence type="ECO:0000313" key="2">
    <source>
        <dbReference type="Proteomes" id="UP000292052"/>
    </source>
</evidence>
<protein>
    <submittedName>
        <fullName evidence="1">Uncharacterized protein</fullName>
    </submittedName>
</protein>
<keyword evidence="2" id="KW-1185">Reference proteome</keyword>
<gene>
    <name evidence="1" type="ORF">BDFB_003490</name>
</gene>
<accession>A0A482VEH0</accession>
<comment type="caution">
    <text evidence="1">The sequence shown here is derived from an EMBL/GenBank/DDBJ whole genome shotgun (WGS) entry which is preliminary data.</text>
</comment>
<organism evidence="1 2">
    <name type="scientific">Asbolus verrucosus</name>
    <name type="common">Desert ironclad beetle</name>
    <dbReference type="NCBI Taxonomy" id="1661398"/>
    <lineage>
        <taxon>Eukaryota</taxon>
        <taxon>Metazoa</taxon>
        <taxon>Ecdysozoa</taxon>
        <taxon>Arthropoda</taxon>
        <taxon>Hexapoda</taxon>
        <taxon>Insecta</taxon>
        <taxon>Pterygota</taxon>
        <taxon>Neoptera</taxon>
        <taxon>Endopterygota</taxon>
        <taxon>Coleoptera</taxon>
        <taxon>Polyphaga</taxon>
        <taxon>Cucujiformia</taxon>
        <taxon>Tenebrionidae</taxon>
        <taxon>Pimeliinae</taxon>
        <taxon>Asbolus</taxon>
    </lineage>
</organism>
<evidence type="ECO:0000313" key="1">
    <source>
        <dbReference type="EMBL" id="RZB84912.1"/>
    </source>
</evidence>
<name>A0A482VEH0_ASBVE</name>
<sequence length="91" mass="10357">MIWSIRRVGGASVRSAVAQRPSAPTLHLFNMRRSLLSEPGQSADAHRRRKLTSRELRACPWQPLRHRRAREQLMVQIYPGYPTSGPVTALL</sequence>
<reference evidence="1 2" key="1">
    <citation type="submission" date="2017-03" db="EMBL/GenBank/DDBJ databases">
        <title>Genome of the blue death feigning beetle - Asbolus verrucosus.</title>
        <authorList>
            <person name="Rider S.D."/>
        </authorList>
    </citation>
    <scope>NUCLEOTIDE SEQUENCE [LARGE SCALE GENOMIC DNA]</scope>
    <source>
        <strain evidence="1">Butters</strain>
        <tissue evidence="1">Head and leg muscle</tissue>
    </source>
</reference>
<dbReference type="Proteomes" id="UP000292052">
    <property type="component" value="Unassembled WGS sequence"/>
</dbReference>